<name>A0A9Q9AZ87_9PEZI</name>
<reference evidence="3" key="1">
    <citation type="submission" date="2022-06" db="EMBL/GenBank/DDBJ databases">
        <title>Complete genome sequences of two strains of the flax pathogen Septoria linicola.</title>
        <authorList>
            <person name="Lapalu N."/>
            <person name="Simon A."/>
            <person name="Demenou B."/>
            <person name="Paumier D."/>
            <person name="Guillot M.-P."/>
            <person name="Gout L."/>
            <person name="Valade R."/>
        </authorList>
    </citation>
    <scope>NUCLEOTIDE SEQUENCE</scope>
    <source>
        <strain evidence="3">SE15195</strain>
    </source>
</reference>
<evidence type="ECO:0000256" key="1">
    <source>
        <dbReference type="SAM" id="MobiDB-lite"/>
    </source>
</evidence>
<proteinExistence type="predicted"/>
<evidence type="ECO:0000259" key="2">
    <source>
        <dbReference type="Pfam" id="PF25411"/>
    </source>
</evidence>
<dbReference type="AlphaFoldDB" id="A0A9Q9AZ87"/>
<sequence length="285" mass="31416">MVTWVNDHWTLGRSTKDAQKHRETRDKQMQEPQLAYMTYGNEPGIAIHYSRAAMLIRVPSYHERTYGLGANGKKDSTELQKLWAGIANSHDDYDEDHVEYDGYDDAYYDSDRYECYDQEDSENSDDWDSEDEDGEDEGKGDAEVKEEDVPSTGANTGAGGADAKMQDAISAIAADASTSKPKFNFVDLGGYLADDAANYLNLRADENEATVCVNVAYTVQNDSLARDVGVFALRTDERNTTYECFILGGPNTFALDLEPGAPVPDSVTVIPGPGWWIQTAGVLTS</sequence>
<organism evidence="3 4">
    <name type="scientific">Septoria linicola</name>
    <dbReference type="NCBI Taxonomy" id="215465"/>
    <lineage>
        <taxon>Eukaryota</taxon>
        <taxon>Fungi</taxon>
        <taxon>Dikarya</taxon>
        <taxon>Ascomycota</taxon>
        <taxon>Pezizomycotina</taxon>
        <taxon>Dothideomycetes</taxon>
        <taxon>Dothideomycetidae</taxon>
        <taxon>Mycosphaerellales</taxon>
        <taxon>Mycosphaerellaceae</taxon>
        <taxon>Septoria</taxon>
    </lineage>
</organism>
<accession>A0A9Q9AZ87</accession>
<evidence type="ECO:0000313" key="3">
    <source>
        <dbReference type="EMBL" id="USW58717.1"/>
    </source>
</evidence>
<dbReference type="Pfam" id="PF25411">
    <property type="entry name" value="DUF7888"/>
    <property type="match status" value="1"/>
</dbReference>
<evidence type="ECO:0000313" key="4">
    <source>
        <dbReference type="Proteomes" id="UP001056384"/>
    </source>
</evidence>
<feature type="domain" description="DUF7888" evidence="2">
    <location>
        <begin position="202"/>
        <end position="256"/>
    </location>
</feature>
<feature type="region of interest" description="Disordered" evidence="1">
    <location>
        <begin position="117"/>
        <end position="161"/>
    </location>
</feature>
<dbReference type="Proteomes" id="UP001056384">
    <property type="component" value="Chromosome 11"/>
</dbReference>
<dbReference type="EMBL" id="CP099428">
    <property type="protein sequence ID" value="USW58717.1"/>
    <property type="molecule type" value="Genomic_DNA"/>
</dbReference>
<gene>
    <name evidence="3" type="ORF">Slin15195_G120360</name>
</gene>
<dbReference type="InterPro" id="IPR057210">
    <property type="entry name" value="DUF7888"/>
</dbReference>
<feature type="compositionally biased region" description="Acidic residues" evidence="1">
    <location>
        <begin position="117"/>
        <end position="136"/>
    </location>
</feature>
<keyword evidence="4" id="KW-1185">Reference proteome</keyword>
<protein>
    <recommendedName>
        <fullName evidence="2">DUF7888 domain-containing protein</fullName>
    </recommendedName>
</protein>